<proteinExistence type="predicted"/>
<dbReference type="InterPro" id="IPR005467">
    <property type="entry name" value="His_kinase_dom"/>
</dbReference>
<dbReference type="InterPro" id="IPR004358">
    <property type="entry name" value="Sig_transdc_His_kin-like_C"/>
</dbReference>
<evidence type="ECO:0000256" key="5">
    <source>
        <dbReference type="ARBA" id="ARBA00022679"/>
    </source>
</evidence>
<comment type="caution">
    <text evidence="10">The sequence shown here is derived from an EMBL/GenBank/DDBJ whole genome shotgun (WGS) entry which is preliminary data.</text>
</comment>
<evidence type="ECO:0000256" key="6">
    <source>
        <dbReference type="ARBA" id="ARBA00022777"/>
    </source>
</evidence>
<dbReference type="GO" id="GO:0016020">
    <property type="term" value="C:membrane"/>
    <property type="evidence" value="ECO:0007669"/>
    <property type="project" value="UniProtKB-SubCell"/>
</dbReference>
<dbReference type="Gene3D" id="1.10.287.130">
    <property type="match status" value="1"/>
</dbReference>
<dbReference type="CDD" id="cd00082">
    <property type="entry name" value="HisKA"/>
    <property type="match status" value="1"/>
</dbReference>
<evidence type="ECO:0000256" key="3">
    <source>
        <dbReference type="ARBA" id="ARBA00012438"/>
    </source>
</evidence>
<protein>
    <recommendedName>
        <fullName evidence="3">histidine kinase</fullName>
        <ecNumber evidence="3">2.7.13.3</ecNumber>
    </recommendedName>
</protein>
<keyword evidence="6 10" id="KW-0418">Kinase</keyword>
<dbReference type="InterPro" id="IPR003660">
    <property type="entry name" value="HAMP_dom"/>
</dbReference>
<dbReference type="SMART" id="SM00387">
    <property type="entry name" value="HATPase_c"/>
    <property type="match status" value="1"/>
</dbReference>
<dbReference type="SUPFAM" id="SSF47384">
    <property type="entry name" value="Homodimeric domain of signal transducing histidine kinase"/>
    <property type="match status" value="1"/>
</dbReference>
<keyword evidence="7" id="KW-0472">Membrane</keyword>
<feature type="transmembrane region" description="Helical" evidence="7">
    <location>
        <begin position="165"/>
        <end position="189"/>
    </location>
</feature>
<keyword evidence="7" id="KW-1133">Transmembrane helix</keyword>
<dbReference type="PROSITE" id="PS50109">
    <property type="entry name" value="HIS_KIN"/>
    <property type="match status" value="1"/>
</dbReference>
<dbReference type="InterPro" id="IPR036097">
    <property type="entry name" value="HisK_dim/P_sf"/>
</dbReference>
<dbReference type="AlphaFoldDB" id="A0A6L6QMR8"/>
<dbReference type="PANTHER" id="PTHR43065">
    <property type="entry name" value="SENSOR HISTIDINE KINASE"/>
    <property type="match status" value="1"/>
</dbReference>
<feature type="domain" description="Histidine kinase" evidence="8">
    <location>
        <begin position="295"/>
        <end position="526"/>
    </location>
</feature>
<dbReference type="EC" id="2.7.13.3" evidence="3"/>
<dbReference type="Proteomes" id="UP000472320">
    <property type="component" value="Unassembled WGS sequence"/>
</dbReference>
<dbReference type="InterPro" id="IPR036890">
    <property type="entry name" value="HATPase_C_sf"/>
</dbReference>
<dbReference type="GO" id="GO:0000155">
    <property type="term" value="F:phosphorelay sensor kinase activity"/>
    <property type="evidence" value="ECO:0007669"/>
    <property type="project" value="InterPro"/>
</dbReference>
<sequence length="538" mass="59172">MTRSIATRLLRIIFGCYFIVTVLVTVFQLAAEYKHTRTRVESEIEAMQNTFGPGIADAMWRFNDDIMRGILSGMKELPIVVGIKVVDDQGKLIRAVGTVLDDQGRHMQVQADGKLAPPLSGDGLLGEVFSREFPITYQLENGSTQVIGKWTVYSNRRIVIRQVEYGFFLILVNSVIKTMALWFIFLLVVRRMLGQPLQQLAAYVGHLNIGNLGNEPLRLRQGGNTELDLLAHKINEMRENILAGLSEKAVLYEELAVLNESLERRVAERTEAMRHAQDELARSERLAALGSMVAGIAHELNTPIGNCLVAASTMHDKVRALDASLEAGLRRSDLRKFIDDANGISELLSRNIERAAGLVSSFKQVAVDRTSSQRRKFDLGAVIQENMDTLAPALRKTPYEVLLDLAPLVAMDSYPGPLGQVLSALVDNAIQHGFHGRSHGRISITVPVPSNDHANIIIADDGVGIVSSHLNRIFDPFFTTRMSEGSSGLGLNIVHNIVTTILGGKIHVDSMPGVGTTVRIAIPLDAPMHHEEPIIPRA</sequence>
<evidence type="ECO:0000256" key="4">
    <source>
        <dbReference type="ARBA" id="ARBA00022553"/>
    </source>
</evidence>
<evidence type="ECO:0000256" key="1">
    <source>
        <dbReference type="ARBA" id="ARBA00000085"/>
    </source>
</evidence>
<comment type="subcellular location">
    <subcellularLocation>
        <location evidence="2">Membrane</location>
    </subcellularLocation>
</comment>
<dbReference type="PROSITE" id="PS50885">
    <property type="entry name" value="HAMP"/>
    <property type="match status" value="1"/>
</dbReference>
<keyword evidence="4" id="KW-0597">Phosphoprotein</keyword>
<name>A0A6L6QMR8_9BURK</name>
<dbReference type="InterPro" id="IPR003594">
    <property type="entry name" value="HATPase_dom"/>
</dbReference>
<accession>A0A6L6QMR8</accession>
<dbReference type="PANTHER" id="PTHR43065:SF47">
    <property type="match status" value="1"/>
</dbReference>
<dbReference type="RefSeq" id="WP_155456319.1">
    <property type="nucleotide sequence ID" value="NZ_WNKX01000021.1"/>
</dbReference>
<keyword evidence="11" id="KW-1185">Reference proteome</keyword>
<keyword evidence="5" id="KW-0808">Transferase</keyword>
<dbReference type="Gene3D" id="3.30.565.10">
    <property type="entry name" value="Histidine kinase-like ATPase, C-terminal domain"/>
    <property type="match status" value="1"/>
</dbReference>
<organism evidence="10 11">
    <name type="scientific">Massilia eburnea</name>
    <dbReference type="NCBI Taxonomy" id="1776165"/>
    <lineage>
        <taxon>Bacteria</taxon>
        <taxon>Pseudomonadati</taxon>
        <taxon>Pseudomonadota</taxon>
        <taxon>Betaproteobacteria</taxon>
        <taxon>Burkholderiales</taxon>
        <taxon>Oxalobacteraceae</taxon>
        <taxon>Telluria group</taxon>
        <taxon>Massilia</taxon>
    </lineage>
</organism>
<evidence type="ECO:0000256" key="7">
    <source>
        <dbReference type="SAM" id="Phobius"/>
    </source>
</evidence>
<reference evidence="10 11" key="1">
    <citation type="submission" date="2019-11" db="EMBL/GenBank/DDBJ databases">
        <title>Type strains purchased from KCTC, JCM and DSMZ.</title>
        <authorList>
            <person name="Lu H."/>
        </authorList>
    </citation>
    <scope>NUCLEOTIDE SEQUENCE [LARGE SCALE GENOMIC DNA]</scope>
    <source>
        <strain evidence="10 11">JCM 31587</strain>
    </source>
</reference>
<keyword evidence="7" id="KW-0812">Transmembrane</keyword>
<dbReference type="SUPFAM" id="SSF55874">
    <property type="entry name" value="ATPase domain of HSP90 chaperone/DNA topoisomerase II/histidine kinase"/>
    <property type="match status" value="1"/>
</dbReference>
<gene>
    <name evidence="10" type="ORF">GM658_22595</name>
</gene>
<comment type="catalytic activity">
    <reaction evidence="1">
        <text>ATP + protein L-histidine = ADP + protein N-phospho-L-histidine.</text>
        <dbReference type="EC" id="2.7.13.3"/>
    </reaction>
</comment>
<feature type="domain" description="HAMP" evidence="9">
    <location>
        <begin position="191"/>
        <end position="246"/>
    </location>
</feature>
<dbReference type="EMBL" id="WNKX01000021">
    <property type="protein sequence ID" value="MTW13401.1"/>
    <property type="molecule type" value="Genomic_DNA"/>
</dbReference>
<dbReference type="PRINTS" id="PR00344">
    <property type="entry name" value="BCTRLSENSOR"/>
</dbReference>
<dbReference type="InterPro" id="IPR003661">
    <property type="entry name" value="HisK_dim/P_dom"/>
</dbReference>
<evidence type="ECO:0000259" key="9">
    <source>
        <dbReference type="PROSITE" id="PS50885"/>
    </source>
</evidence>
<evidence type="ECO:0000259" key="8">
    <source>
        <dbReference type="PROSITE" id="PS50109"/>
    </source>
</evidence>
<dbReference type="OrthoDB" id="9813903at2"/>
<evidence type="ECO:0000313" key="10">
    <source>
        <dbReference type="EMBL" id="MTW13401.1"/>
    </source>
</evidence>
<feature type="transmembrane region" description="Helical" evidence="7">
    <location>
        <begin position="12"/>
        <end position="31"/>
    </location>
</feature>
<evidence type="ECO:0000313" key="11">
    <source>
        <dbReference type="Proteomes" id="UP000472320"/>
    </source>
</evidence>
<evidence type="ECO:0000256" key="2">
    <source>
        <dbReference type="ARBA" id="ARBA00004370"/>
    </source>
</evidence>
<dbReference type="Pfam" id="PF02518">
    <property type="entry name" value="HATPase_c"/>
    <property type="match status" value="1"/>
</dbReference>